<dbReference type="RefSeq" id="WP_379721878.1">
    <property type="nucleotide sequence ID" value="NZ_JBHRYJ010000001.1"/>
</dbReference>
<keyword evidence="5" id="KW-1185">Reference proteome</keyword>
<gene>
    <name evidence="4" type="ORF">ACFOOQ_03545</name>
</gene>
<feature type="domain" description="D-isomer specific 2-hydroxyacid dehydrogenase NAD-binding" evidence="3">
    <location>
        <begin position="103"/>
        <end position="274"/>
    </location>
</feature>
<accession>A0ABV7VCC0</accession>
<protein>
    <submittedName>
        <fullName evidence="4">2-hydroxyacid dehydrogenase</fullName>
    </submittedName>
</protein>
<evidence type="ECO:0000313" key="4">
    <source>
        <dbReference type="EMBL" id="MFC3674602.1"/>
    </source>
</evidence>
<evidence type="ECO:0000256" key="2">
    <source>
        <dbReference type="ARBA" id="ARBA00023027"/>
    </source>
</evidence>
<evidence type="ECO:0000256" key="1">
    <source>
        <dbReference type="ARBA" id="ARBA00023002"/>
    </source>
</evidence>
<dbReference type="CDD" id="cd12164">
    <property type="entry name" value="GDH_like_2"/>
    <property type="match status" value="1"/>
</dbReference>
<dbReference type="EMBL" id="JBHRYJ010000001">
    <property type="protein sequence ID" value="MFC3674602.1"/>
    <property type="molecule type" value="Genomic_DNA"/>
</dbReference>
<dbReference type="InterPro" id="IPR029753">
    <property type="entry name" value="D-isomer_DH_CS"/>
</dbReference>
<proteinExistence type="predicted"/>
<evidence type="ECO:0000259" key="3">
    <source>
        <dbReference type="Pfam" id="PF02826"/>
    </source>
</evidence>
<dbReference type="InterPro" id="IPR036291">
    <property type="entry name" value="NAD(P)-bd_dom_sf"/>
</dbReference>
<evidence type="ECO:0000313" key="5">
    <source>
        <dbReference type="Proteomes" id="UP001595711"/>
    </source>
</evidence>
<dbReference type="Gene3D" id="3.40.50.720">
    <property type="entry name" value="NAD(P)-binding Rossmann-like Domain"/>
    <property type="match status" value="2"/>
</dbReference>
<sequence length="309" mass="33887">MALLIYSPSHPVADWAAAIRALAPDLDVRLWPEVGDLAEIEVALVWKPPAGLLQSFPNLKLMQSFGAGVDGILADPNIPRHVPLARVVDGNLTVGMTEYVLLHVLHFHRQVAAMQQNQRNGKWQWLPPVDPGQRIIGIMGMGTLGSHAAQKLLGLGFQVASWSRGLKAIDGVTSFHGDEHLEGFLRLCNVLVCLLPLTPQTRGIICRRTLSLLPRGAYVINAARGGHVVDDDLLHALDSDWLSGATLDVFNEEPLRDGHPFWTHPKVTVTPHNAADSIPAHVAPQIVDNIRRLQTGQPILRLVDYTRGY</sequence>
<dbReference type="SUPFAM" id="SSF51735">
    <property type="entry name" value="NAD(P)-binding Rossmann-fold domains"/>
    <property type="match status" value="1"/>
</dbReference>
<dbReference type="Pfam" id="PF02826">
    <property type="entry name" value="2-Hacid_dh_C"/>
    <property type="match status" value="1"/>
</dbReference>
<keyword evidence="1" id="KW-0560">Oxidoreductase</keyword>
<dbReference type="PANTHER" id="PTHR43333">
    <property type="entry name" value="2-HACID_DH_C DOMAIN-CONTAINING PROTEIN"/>
    <property type="match status" value="1"/>
</dbReference>
<dbReference type="PANTHER" id="PTHR43333:SF1">
    <property type="entry name" value="D-ISOMER SPECIFIC 2-HYDROXYACID DEHYDROGENASE NAD-BINDING DOMAIN-CONTAINING PROTEIN"/>
    <property type="match status" value="1"/>
</dbReference>
<name>A0ABV7VCC0_9PROT</name>
<dbReference type="Proteomes" id="UP001595711">
    <property type="component" value="Unassembled WGS sequence"/>
</dbReference>
<organism evidence="4 5">
    <name type="scientific">Ferrovibrio xuzhouensis</name>
    <dbReference type="NCBI Taxonomy" id="1576914"/>
    <lineage>
        <taxon>Bacteria</taxon>
        <taxon>Pseudomonadati</taxon>
        <taxon>Pseudomonadota</taxon>
        <taxon>Alphaproteobacteria</taxon>
        <taxon>Rhodospirillales</taxon>
        <taxon>Rhodospirillaceae</taxon>
        <taxon>Ferrovibrio</taxon>
    </lineage>
</organism>
<reference evidence="5" key="1">
    <citation type="journal article" date="2019" name="Int. J. Syst. Evol. Microbiol.">
        <title>The Global Catalogue of Microorganisms (GCM) 10K type strain sequencing project: providing services to taxonomists for standard genome sequencing and annotation.</title>
        <authorList>
            <consortium name="The Broad Institute Genomics Platform"/>
            <consortium name="The Broad Institute Genome Sequencing Center for Infectious Disease"/>
            <person name="Wu L."/>
            <person name="Ma J."/>
        </authorList>
    </citation>
    <scope>NUCLEOTIDE SEQUENCE [LARGE SCALE GENOMIC DNA]</scope>
    <source>
        <strain evidence="5">KCTC 42182</strain>
    </source>
</reference>
<dbReference type="SUPFAM" id="SSF52283">
    <property type="entry name" value="Formate/glycerate dehydrogenase catalytic domain-like"/>
    <property type="match status" value="1"/>
</dbReference>
<keyword evidence="2" id="KW-0520">NAD</keyword>
<dbReference type="InterPro" id="IPR006140">
    <property type="entry name" value="D-isomer_DH_NAD-bd"/>
</dbReference>
<dbReference type="PROSITE" id="PS00671">
    <property type="entry name" value="D_2_HYDROXYACID_DH_3"/>
    <property type="match status" value="1"/>
</dbReference>
<comment type="caution">
    <text evidence="4">The sequence shown here is derived from an EMBL/GenBank/DDBJ whole genome shotgun (WGS) entry which is preliminary data.</text>
</comment>